<keyword evidence="2" id="KW-1185">Reference proteome</keyword>
<dbReference type="InterPro" id="IPR006450">
    <property type="entry name" value="Phage_HK97_gp6-like"/>
</dbReference>
<comment type="caution">
    <text evidence="1">The sequence shown here is derived from an EMBL/GenBank/DDBJ whole genome shotgun (WGS) entry which is preliminary data.</text>
</comment>
<reference evidence="1 2" key="1">
    <citation type="journal article" date="2014" name="Genome Announc.">
        <title>Draft Genome Sequence of Fervidicella metallireducens Strain AeBT, an Iron-Reducing Thermoanaerobe from the Great Artesian Basin.</title>
        <authorList>
            <person name="Patel B.K."/>
        </authorList>
    </citation>
    <scope>NUCLEOTIDE SEQUENCE [LARGE SCALE GENOMIC DNA]</scope>
    <source>
        <strain evidence="1 2">AeB</strain>
    </source>
</reference>
<dbReference type="RefSeq" id="WP_035380468.1">
    <property type="nucleotide sequence ID" value="NZ_AZQP01000031.1"/>
</dbReference>
<dbReference type="Proteomes" id="UP000019681">
    <property type="component" value="Unassembled WGS sequence"/>
</dbReference>
<gene>
    <name evidence="1" type="ORF">Q428_10265</name>
</gene>
<dbReference type="OrthoDB" id="5654at2"/>
<dbReference type="Pfam" id="PF05135">
    <property type="entry name" value="Phage_connect_1"/>
    <property type="match status" value="1"/>
</dbReference>
<name>A0A017RTJ4_9CLOT</name>
<evidence type="ECO:0000313" key="1">
    <source>
        <dbReference type="EMBL" id="EYE88033.1"/>
    </source>
</evidence>
<dbReference type="NCBIfam" id="TIGR02215">
    <property type="entry name" value="phage_chp_gp8"/>
    <property type="match status" value="1"/>
</dbReference>
<dbReference type="InterPro" id="IPR021146">
    <property type="entry name" value="Phage_gp6-like_head-tail"/>
</dbReference>
<dbReference type="AlphaFoldDB" id="A0A017RTJ4"/>
<dbReference type="EMBL" id="AZQP01000031">
    <property type="protein sequence ID" value="EYE88033.1"/>
    <property type="molecule type" value="Genomic_DNA"/>
</dbReference>
<dbReference type="CDD" id="cd08054">
    <property type="entry name" value="gp6"/>
    <property type="match status" value="1"/>
</dbReference>
<dbReference type="Gene3D" id="1.10.3230.30">
    <property type="entry name" value="Phage gp6-like head-tail connector protein"/>
    <property type="match status" value="1"/>
</dbReference>
<proteinExistence type="predicted"/>
<evidence type="ECO:0000313" key="2">
    <source>
        <dbReference type="Proteomes" id="UP000019681"/>
    </source>
</evidence>
<dbReference type="NCBIfam" id="TIGR01560">
    <property type="entry name" value="put_DNA_pack"/>
    <property type="match status" value="1"/>
</dbReference>
<accession>A0A017RTJ4</accession>
<dbReference type="InterPro" id="IPR011738">
    <property type="entry name" value="Phage_CHP"/>
</dbReference>
<dbReference type="STRING" id="1403537.Q428_10265"/>
<organism evidence="1 2">
    <name type="scientific">Fervidicella metallireducens AeB</name>
    <dbReference type="NCBI Taxonomy" id="1403537"/>
    <lineage>
        <taxon>Bacteria</taxon>
        <taxon>Bacillati</taxon>
        <taxon>Bacillota</taxon>
        <taxon>Clostridia</taxon>
        <taxon>Eubacteriales</taxon>
        <taxon>Clostridiaceae</taxon>
        <taxon>Fervidicella</taxon>
    </lineage>
</organism>
<protein>
    <recommendedName>
        <fullName evidence="3">Phage gp6-like head-tail connector protein</fullName>
    </recommendedName>
</protein>
<sequence>MAIKIITPPSVEPITLEEAKQHLRVDGNDDDILIMSLIKQAREWCEDYQNRKYITQTLELVLDTFPNGNAIVFDSCSPIQKVESIKYYDENRQEYLFDESNYIADLDGFVNRAVLDRGKQWPKIELQSVNAVRVRVVAGYGDDGDKVPEAIKWAIILQMKLLYDDYRPEEKTKLEEARNALLSMNRVIPI</sequence>
<evidence type="ECO:0008006" key="3">
    <source>
        <dbReference type="Google" id="ProtNLM"/>
    </source>
</evidence>